<protein>
    <submittedName>
        <fullName evidence="1">Uncharacterized protein</fullName>
    </submittedName>
</protein>
<dbReference type="EMBL" id="BOMP01000099">
    <property type="protein sequence ID" value="GIE42928.1"/>
    <property type="molecule type" value="Genomic_DNA"/>
</dbReference>
<evidence type="ECO:0000313" key="2">
    <source>
        <dbReference type="Proteomes" id="UP000631312"/>
    </source>
</evidence>
<name>A0ABQ4APJ2_9ACTN</name>
<proteinExistence type="predicted"/>
<evidence type="ECO:0000313" key="1">
    <source>
        <dbReference type="EMBL" id="GIE42928.1"/>
    </source>
</evidence>
<accession>A0ABQ4APJ2</accession>
<gene>
    <name evidence="1" type="ORF">Alo02nite_58260</name>
</gene>
<keyword evidence="2" id="KW-1185">Reference proteome</keyword>
<sequence>MAETGVGLPIRNHSDGPLEVVLEPFGRDYWLRPGESLVVHTAGRSDGESPWPGTLRGDEPFEVNYQPGSIQVYLNGAGGWVTDLDGADLECGHQRP</sequence>
<reference evidence="1 2" key="1">
    <citation type="submission" date="2021-01" db="EMBL/GenBank/DDBJ databases">
        <title>Whole genome shotgun sequence of Actinoplanes lobatus NBRC 12513.</title>
        <authorList>
            <person name="Komaki H."/>
            <person name="Tamura T."/>
        </authorList>
    </citation>
    <scope>NUCLEOTIDE SEQUENCE [LARGE SCALE GENOMIC DNA]</scope>
    <source>
        <strain evidence="1 2">NBRC 12513</strain>
    </source>
</reference>
<dbReference type="Proteomes" id="UP000631312">
    <property type="component" value="Unassembled WGS sequence"/>
</dbReference>
<comment type="caution">
    <text evidence="1">The sequence shown here is derived from an EMBL/GenBank/DDBJ whole genome shotgun (WGS) entry which is preliminary data.</text>
</comment>
<organism evidence="1 2">
    <name type="scientific">Actinoplanes lobatus</name>
    <dbReference type="NCBI Taxonomy" id="113568"/>
    <lineage>
        <taxon>Bacteria</taxon>
        <taxon>Bacillati</taxon>
        <taxon>Actinomycetota</taxon>
        <taxon>Actinomycetes</taxon>
        <taxon>Micromonosporales</taxon>
        <taxon>Micromonosporaceae</taxon>
        <taxon>Actinoplanes</taxon>
    </lineage>
</organism>